<accession>A0A699KUI5</accession>
<dbReference type="Pfam" id="PF25597">
    <property type="entry name" value="SH3_retrovirus"/>
    <property type="match status" value="1"/>
</dbReference>
<dbReference type="InterPro" id="IPR057670">
    <property type="entry name" value="SH3_retrovirus"/>
</dbReference>
<dbReference type="EMBL" id="BKCJ010552604">
    <property type="protein sequence ID" value="GFB10288.1"/>
    <property type="molecule type" value="Genomic_DNA"/>
</dbReference>
<protein>
    <submittedName>
        <fullName evidence="2">Putative polyprotein</fullName>
    </submittedName>
</protein>
<feature type="non-terminal residue" evidence="2">
    <location>
        <position position="1"/>
    </location>
</feature>
<comment type="caution">
    <text evidence="2">The sequence shown here is derived from an EMBL/GenBank/DDBJ whole genome shotgun (WGS) entry which is preliminary data.</text>
</comment>
<reference evidence="2" key="1">
    <citation type="journal article" date="2019" name="Sci. Rep.">
        <title>Draft genome of Tanacetum cinerariifolium, the natural source of mosquito coil.</title>
        <authorList>
            <person name="Yamashiro T."/>
            <person name="Shiraishi A."/>
            <person name="Satake H."/>
            <person name="Nakayama K."/>
        </authorList>
    </citation>
    <scope>NUCLEOTIDE SEQUENCE</scope>
</reference>
<dbReference type="AlphaFoldDB" id="A0A699KUI5"/>
<sequence>KFDGKADEGFFVRYSLNSKAFRVFNSGTRIVKENLHIRKKVDGDPSKGSECKDQVKQDNVNSTNTVNVASTNKVNDVGENINIELPFDPNMSALEDISTFDFSNEDEDDDVMADMNNLETTIQVSPTPITRIHKDYPLDLVIGDLHSATQTRNMTKNLEEHGFVSTIHQRTNHKDL</sequence>
<feature type="domain" description="Retroviral polymerase SH3-like" evidence="1">
    <location>
        <begin position="1"/>
        <end position="35"/>
    </location>
</feature>
<proteinExistence type="predicted"/>
<gene>
    <name evidence="2" type="ORF">Tci_682259</name>
</gene>
<organism evidence="2">
    <name type="scientific">Tanacetum cinerariifolium</name>
    <name type="common">Dalmatian daisy</name>
    <name type="synonym">Chrysanthemum cinerariifolium</name>
    <dbReference type="NCBI Taxonomy" id="118510"/>
    <lineage>
        <taxon>Eukaryota</taxon>
        <taxon>Viridiplantae</taxon>
        <taxon>Streptophyta</taxon>
        <taxon>Embryophyta</taxon>
        <taxon>Tracheophyta</taxon>
        <taxon>Spermatophyta</taxon>
        <taxon>Magnoliopsida</taxon>
        <taxon>eudicotyledons</taxon>
        <taxon>Gunneridae</taxon>
        <taxon>Pentapetalae</taxon>
        <taxon>asterids</taxon>
        <taxon>campanulids</taxon>
        <taxon>Asterales</taxon>
        <taxon>Asteraceae</taxon>
        <taxon>Asteroideae</taxon>
        <taxon>Anthemideae</taxon>
        <taxon>Anthemidinae</taxon>
        <taxon>Tanacetum</taxon>
    </lineage>
</organism>
<name>A0A699KUI5_TANCI</name>
<evidence type="ECO:0000313" key="2">
    <source>
        <dbReference type="EMBL" id="GFB10288.1"/>
    </source>
</evidence>
<evidence type="ECO:0000259" key="1">
    <source>
        <dbReference type="Pfam" id="PF25597"/>
    </source>
</evidence>